<dbReference type="PRINTS" id="PR01036">
    <property type="entry name" value="TCRTETB"/>
</dbReference>
<dbReference type="InterPro" id="IPR036259">
    <property type="entry name" value="MFS_trans_sf"/>
</dbReference>
<dbReference type="PANTHER" id="PTHR23501:SF191">
    <property type="entry name" value="VACUOLAR BASIC AMINO ACID TRANSPORTER 4"/>
    <property type="match status" value="1"/>
</dbReference>
<evidence type="ECO:0000259" key="7">
    <source>
        <dbReference type="PROSITE" id="PS50850"/>
    </source>
</evidence>
<dbReference type="Proteomes" id="UP001144204">
    <property type="component" value="Unassembled WGS sequence"/>
</dbReference>
<organism evidence="8 9">
    <name type="scientific">Philodulcilactobacillus myokoensis</name>
    <dbReference type="NCBI Taxonomy" id="2929573"/>
    <lineage>
        <taxon>Bacteria</taxon>
        <taxon>Bacillati</taxon>
        <taxon>Bacillota</taxon>
        <taxon>Bacilli</taxon>
        <taxon>Lactobacillales</taxon>
        <taxon>Lactobacillaceae</taxon>
        <taxon>Philodulcilactobacillus</taxon>
    </lineage>
</organism>
<dbReference type="GO" id="GO:0005886">
    <property type="term" value="C:plasma membrane"/>
    <property type="evidence" value="ECO:0007669"/>
    <property type="project" value="UniProtKB-SubCell"/>
</dbReference>
<sequence length="476" mass="52816">MITLFLATFISSIESNIISTAMPTIIGDLHGVDIMNWAFSGFLLAGLIATPVYGKLSDLLGRKFVFITGILIFIIASLWISLSSSMGMLVLGRVIQGIGAGVVMPISYAIIADTYEFHKRAQMIGLNGAIWSFTFILSPLLGGFIVDHFNWRIIFIIAIPIGIIIMILIQIFLDNHPTKKKYHFDYLGIILISISLLSFMIILQMLSRNLVIDAQIATYFMIDTISTLLFIRHEHLTSDPIVPTSMFGNHQFVLPNVLSFMTSGFLMLFNIYLPEWIQGLLGLSASSVGIIILIGSIFWILGSFMTGWLLKILRSKFVAGIGIIVLTAGAILLAFMNQNTSILWLIIIISICELGIGIVITMSTTIVQSKVHTDNIGAATSFNTVSKTLGQVVMTLLFGIVSNISMKIKIVQTPKSSFKIMNQLINPRKIHLINPKLIPNLRAILYFAIHNVFIMASFLIILTCIFYFIDQRKGLN</sequence>
<reference evidence="8" key="2">
    <citation type="journal article" date="2023" name="PLoS ONE">
        <title>Philodulcilactobacillus myokoensis gen. nov., sp. nov., a fructophilic, acidophilic, and agar-phobic lactic acid bacterium isolated from fermented vegetable extracts.</title>
        <authorList>
            <person name="Kouya T."/>
            <person name="Ishiyama Y."/>
            <person name="Ohashi S."/>
            <person name="Kumakubo R."/>
            <person name="Yamazaki T."/>
            <person name="Otaki T."/>
        </authorList>
    </citation>
    <scope>NUCLEOTIDE SEQUENCE</scope>
    <source>
        <strain evidence="8">WR16-4</strain>
    </source>
</reference>
<feature type="transmembrane region" description="Helical" evidence="6">
    <location>
        <begin position="252"/>
        <end position="273"/>
    </location>
</feature>
<proteinExistence type="predicted"/>
<evidence type="ECO:0000256" key="4">
    <source>
        <dbReference type="ARBA" id="ARBA00022989"/>
    </source>
</evidence>
<reference evidence="8" key="1">
    <citation type="submission" date="2022-07" db="EMBL/GenBank/DDBJ databases">
        <authorList>
            <person name="Kouya T."/>
            <person name="Ishiyama Y."/>
        </authorList>
    </citation>
    <scope>NUCLEOTIDE SEQUENCE</scope>
    <source>
        <strain evidence="8">WR16-4</strain>
    </source>
</reference>
<feature type="transmembrane region" description="Helical" evidence="6">
    <location>
        <begin position="151"/>
        <end position="173"/>
    </location>
</feature>
<keyword evidence="5 6" id="KW-0472">Membrane</keyword>
<feature type="transmembrane region" description="Helical" evidence="6">
    <location>
        <begin position="285"/>
        <end position="310"/>
    </location>
</feature>
<feature type="transmembrane region" description="Helical" evidence="6">
    <location>
        <begin position="64"/>
        <end position="82"/>
    </location>
</feature>
<feature type="transmembrane region" description="Helical" evidence="6">
    <location>
        <begin position="388"/>
        <end position="406"/>
    </location>
</feature>
<evidence type="ECO:0000256" key="6">
    <source>
        <dbReference type="SAM" id="Phobius"/>
    </source>
</evidence>
<gene>
    <name evidence="8" type="ORF">WR164_06960</name>
</gene>
<keyword evidence="2" id="KW-0813">Transport</keyword>
<keyword evidence="3 6" id="KW-0812">Transmembrane</keyword>
<comment type="caution">
    <text evidence="8">The sequence shown here is derived from an EMBL/GenBank/DDBJ whole genome shotgun (WGS) entry which is preliminary data.</text>
</comment>
<feature type="domain" description="Major facilitator superfamily (MFS) profile" evidence="7">
    <location>
        <begin position="1"/>
        <end position="475"/>
    </location>
</feature>
<keyword evidence="9" id="KW-1185">Reference proteome</keyword>
<feature type="transmembrane region" description="Helical" evidence="6">
    <location>
        <begin position="34"/>
        <end position="52"/>
    </location>
</feature>
<feature type="transmembrane region" description="Helical" evidence="6">
    <location>
        <begin position="124"/>
        <end position="145"/>
    </location>
</feature>
<dbReference type="RefSeq" id="WP_286136178.1">
    <property type="nucleotide sequence ID" value="NZ_BRPL01000002.1"/>
</dbReference>
<dbReference type="SUPFAM" id="SSF103473">
    <property type="entry name" value="MFS general substrate transporter"/>
    <property type="match status" value="1"/>
</dbReference>
<protein>
    <submittedName>
        <fullName evidence="8">MFS transporter</fullName>
    </submittedName>
</protein>
<dbReference type="InterPro" id="IPR011701">
    <property type="entry name" value="MFS"/>
</dbReference>
<dbReference type="Gene3D" id="1.20.1720.10">
    <property type="entry name" value="Multidrug resistance protein D"/>
    <property type="match status" value="1"/>
</dbReference>
<keyword evidence="4 6" id="KW-1133">Transmembrane helix</keyword>
<dbReference type="InterPro" id="IPR020846">
    <property type="entry name" value="MFS_dom"/>
</dbReference>
<dbReference type="EMBL" id="BRPL01000002">
    <property type="protein sequence ID" value="GLB46717.1"/>
    <property type="molecule type" value="Genomic_DNA"/>
</dbReference>
<comment type="subcellular location">
    <subcellularLocation>
        <location evidence="1">Cell membrane</location>
        <topology evidence="1">Multi-pass membrane protein</topology>
    </subcellularLocation>
</comment>
<dbReference type="Pfam" id="PF07690">
    <property type="entry name" value="MFS_1"/>
    <property type="match status" value="1"/>
</dbReference>
<dbReference type="PANTHER" id="PTHR23501">
    <property type="entry name" value="MAJOR FACILITATOR SUPERFAMILY"/>
    <property type="match status" value="1"/>
</dbReference>
<evidence type="ECO:0000256" key="2">
    <source>
        <dbReference type="ARBA" id="ARBA00022448"/>
    </source>
</evidence>
<evidence type="ECO:0000256" key="3">
    <source>
        <dbReference type="ARBA" id="ARBA00022692"/>
    </source>
</evidence>
<dbReference type="GO" id="GO:0022857">
    <property type="term" value="F:transmembrane transporter activity"/>
    <property type="evidence" value="ECO:0007669"/>
    <property type="project" value="InterPro"/>
</dbReference>
<feature type="transmembrane region" description="Helical" evidence="6">
    <location>
        <begin position="94"/>
        <end position="112"/>
    </location>
</feature>
<dbReference type="PROSITE" id="PS50850">
    <property type="entry name" value="MFS"/>
    <property type="match status" value="1"/>
</dbReference>
<feature type="transmembrane region" description="Helical" evidence="6">
    <location>
        <begin position="185"/>
        <end position="206"/>
    </location>
</feature>
<feature type="transmembrane region" description="Helical" evidence="6">
    <location>
        <begin position="444"/>
        <end position="469"/>
    </location>
</feature>
<dbReference type="Gene3D" id="1.20.1250.20">
    <property type="entry name" value="MFS general substrate transporter like domains"/>
    <property type="match status" value="1"/>
</dbReference>
<name>A0A9W6ESQ6_9LACO</name>
<evidence type="ECO:0000313" key="9">
    <source>
        <dbReference type="Proteomes" id="UP001144204"/>
    </source>
</evidence>
<evidence type="ECO:0000313" key="8">
    <source>
        <dbReference type="EMBL" id="GLB46717.1"/>
    </source>
</evidence>
<feature type="transmembrane region" description="Helical" evidence="6">
    <location>
        <begin position="342"/>
        <end position="367"/>
    </location>
</feature>
<evidence type="ECO:0000256" key="5">
    <source>
        <dbReference type="ARBA" id="ARBA00023136"/>
    </source>
</evidence>
<feature type="transmembrane region" description="Helical" evidence="6">
    <location>
        <begin position="317"/>
        <end position="336"/>
    </location>
</feature>
<accession>A0A9W6ESQ6</accession>
<evidence type="ECO:0000256" key="1">
    <source>
        <dbReference type="ARBA" id="ARBA00004651"/>
    </source>
</evidence>
<dbReference type="AlphaFoldDB" id="A0A9W6ESQ6"/>